<evidence type="ECO:0000256" key="1">
    <source>
        <dbReference type="SAM" id="Phobius"/>
    </source>
</evidence>
<sequence length="142" mass="16151">MEQPKSDDTIYQAPQSELFPDSRRLKKRSIAKKIRNGWIAAIAYATLLLILLVTNLLKESASFSLIKAVEVLFIYCLALGVYKHNRFAAAIMLAYFIGSKLFAIATSDTYTGIGLIIIFSYFFYHATIACFQYHHMKVKLEL</sequence>
<reference evidence="2 3" key="1">
    <citation type="submission" date="2019-06" db="EMBL/GenBank/DDBJ databases">
        <title>Draft genome of Aliikangiella marina GYP-15.</title>
        <authorList>
            <person name="Wang G."/>
        </authorList>
    </citation>
    <scope>NUCLEOTIDE SEQUENCE [LARGE SCALE GENOMIC DNA]</scope>
    <source>
        <strain evidence="2 3">GYP-15</strain>
    </source>
</reference>
<proteinExistence type="predicted"/>
<gene>
    <name evidence="2" type="ORF">FLL45_07940</name>
</gene>
<keyword evidence="1" id="KW-0472">Membrane</keyword>
<feature type="transmembrane region" description="Helical" evidence="1">
    <location>
        <begin position="112"/>
        <end position="133"/>
    </location>
</feature>
<feature type="transmembrane region" description="Helical" evidence="1">
    <location>
        <begin position="37"/>
        <end position="57"/>
    </location>
</feature>
<dbReference type="OrthoDB" id="5985578at2"/>
<organism evidence="2 3">
    <name type="scientific">Aliikangiella marina</name>
    <dbReference type="NCBI Taxonomy" id="1712262"/>
    <lineage>
        <taxon>Bacteria</taxon>
        <taxon>Pseudomonadati</taxon>
        <taxon>Pseudomonadota</taxon>
        <taxon>Gammaproteobacteria</taxon>
        <taxon>Oceanospirillales</taxon>
        <taxon>Pleioneaceae</taxon>
        <taxon>Aliikangiella</taxon>
    </lineage>
</organism>
<feature type="transmembrane region" description="Helical" evidence="1">
    <location>
        <begin position="87"/>
        <end position="106"/>
    </location>
</feature>
<keyword evidence="1" id="KW-0812">Transmembrane</keyword>
<comment type="caution">
    <text evidence="2">The sequence shown here is derived from an EMBL/GenBank/DDBJ whole genome shotgun (WGS) entry which is preliminary data.</text>
</comment>
<name>A0A545TCE0_9GAMM</name>
<keyword evidence="1" id="KW-1133">Transmembrane helix</keyword>
<dbReference type="AlphaFoldDB" id="A0A545TCE0"/>
<dbReference type="EMBL" id="VIKR01000002">
    <property type="protein sequence ID" value="TQV74882.1"/>
    <property type="molecule type" value="Genomic_DNA"/>
</dbReference>
<evidence type="ECO:0000313" key="2">
    <source>
        <dbReference type="EMBL" id="TQV74882.1"/>
    </source>
</evidence>
<dbReference type="RefSeq" id="WP_142941500.1">
    <property type="nucleotide sequence ID" value="NZ_VIKR01000002.1"/>
</dbReference>
<keyword evidence="3" id="KW-1185">Reference proteome</keyword>
<feature type="transmembrane region" description="Helical" evidence="1">
    <location>
        <begin position="63"/>
        <end position="82"/>
    </location>
</feature>
<protein>
    <submittedName>
        <fullName evidence="2">Uncharacterized protein</fullName>
    </submittedName>
</protein>
<dbReference type="Proteomes" id="UP000317839">
    <property type="component" value="Unassembled WGS sequence"/>
</dbReference>
<evidence type="ECO:0000313" key="3">
    <source>
        <dbReference type="Proteomes" id="UP000317839"/>
    </source>
</evidence>
<accession>A0A545TCE0</accession>